<evidence type="ECO:0000313" key="1">
    <source>
        <dbReference type="EMBL" id="ERN11807.1"/>
    </source>
</evidence>
<dbReference type="HOGENOM" id="CLU_2419461_0_0_1"/>
<gene>
    <name evidence="1" type="ORF">AMTR_s00421p00013830</name>
</gene>
<proteinExistence type="predicted"/>
<dbReference type="AlphaFoldDB" id="W1PP74"/>
<organism evidence="1 2">
    <name type="scientific">Amborella trichopoda</name>
    <dbReference type="NCBI Taxonomy" id="13333"/>
    <lineage>
        <taxon>Eukaryota</taxon>
        <taxon>Viridiplantae</taxon>
        <taxon>Streptophyta</taxon>
        <taxon>Embryophyta</taxon>
        <taxon>Tracheophyta</taxon>
        <taxon>Spermatophyta</taxon>
        <taxon>Magnoliopsida</taxon>
        <taxon>Amborellales</taxon>
        <taxon>Amborellaceae</taxon>
        <taxon>Amborella</taxon>
    </lineage>
</organism>
<keyword evidence="2" id="KW-1185">Reference proteome</keyword>
<feature type="non-terminal residue" evidence="1">
    <location>
        <position position="92"/>
    </location>
</feature>
<name>W1PP74_AMBTC</name>
<reference evidence="2" key="1">
    <citation type="journal article" date="2013" name="Science">
        <title>The Amborella genome and the evolution of flowering plants.</title>
        <authorList>
            <consortium name="Amborella Genome Project"/>
        </authorList>
    </citation>
    <scope>NUCLEOTIDE SEQUENCE [LARGE SCALE GENOMIC DNA]</scope>
</reference>
<accession>W1PP74</accession>
<protein>
    <submittedName>
        <fullName evidence="1">Uncharacterized protein</fullName>
    </submittedName>
</protein>
<dbReference type="Gramene" id="ERN11807">
    <property type="protein sequence ID" value="ERN11807"/>
    <property type="gene ID" value="AMTR_s00421p00013830"/>
</dbReference>
<sequence length="92" mass="10709">MRWRLRSVGERQTSYFTRWNAAVMVELEDKYTELWRAMLRNAIWACYKIVELKPGVATLCVELYKLQPCTPSGMFITLNGLKTKNGSGFKIE</sequence>
<dbReference type="Proteomes" id="UP000017836">
    <property type="component" value="Unassembled WGS sequence"/>
</dbReference>
<evidence type="ECO:0000313" key="2">
    <source>
        <dbReference type="Proteomes" id="UP000017836"/>
    </source>
</evidence>
<dbReference type="EMBL" id="KI392679">
    <property type="protein sequence ID" value="ERN11807.1"/>
    <property type="molecule type" value="Genomic_DNA"/>
</dbReference>